<keyword evidence="6" id="KW-0413">Isomerase</keyword>
<comment type="catalytic activity">
    <reaction evidence="1">
        <text>uridine(955/2504/2580) in 23S rRNA = pseudouridine(955/2504/2580) in 23S rRNA</text>
        <dbReference type="Rhea" id="RHEA:42528"/>
        <dbReference type="Rhea" id="RHEA-COMP:10099"/>
        <dbReference type="Rhea" id="RHEA-COMP:10100"/>
        <dbReference type="ChEBI" id="CHEBI:65314"/>
        <dbReference type="ChEBI" id="CHEBI:65315"/>
        <dbReference type="EC" id="5.4.99.24"/>
    </reaction>
</comment>
<dbReference type="PROSITE" id="PS01129">
    <property type="entry name" value="PSI_RLU"/>
    <property type="match status" value="1"/>
</dbReference>
<evidence type="ECO:0000256" key="8">
    <source>
        <dbReference type="ARBA" id="ARBA00031975"/>
    </source>
</evidence>
<dbReference type="InterPro" id="IPR006224">
    <property type="entry name" value="PsdUridine_synth_RluA-like_CS"/>
</dbReference>
<evidence type="ECO:0000256" key="5">
    <source>
        <dbReference type="ARBA" id="ARBA00017128"/>
    </source>
</evidence>
<dbReference type="PANTHER" id="PTHR21600:SF81">
    <property type="entry name" value="21S RRNA PSEUDOURIDINE(2819) SYNTHASE"/>
    <property type="match status" value="1"/>
</dbReference>
<evidence type="ECO:0000313" key="11">
    <source>
        <dbReference type="EMBL" id="RST70064.1"/>
    </source>
</evidence>
<dbReference type="Proteomes" id="UP000279470">
    <property type="component" value="Unassembled WGS sequence"/>
</dbReference>
<dbReference type="EC" id="5.4.99.24" evidence="4"/>
<name>A0A429XSM5_9RICK</name>
<protein>
    <recommendedName>
        <fullName evidence="5">Ribosomal large subunit pseudouridine synthase C</fullName>
        <ecNumber evidence="4">5.4.99.24</ecNumber>
    </recommendedName>
    <alternativeName>
        <fullName evidence="7">23S rRNA pseudouridine(955/2504/2580) synthase</fullName>
    </alternativeName>
    <alternativeName>
        <fullName evidence="8">rRNA pseudouridylate synthase C</fullName>
    </alternativeName>
    <alternativeName>
        <fullName evidence="9">rRNA-uridine isomerase C</fullName>
    </alternativeName>
</protein>
<dbReference type="RefSeq" id="WP_126044476.1">
    <property type="nucleotide sequence ID" value="NZ_RXFM01000017.1"/>
</dbReference>
<dbReference type="SUPFAM" id="SSF55120">
    <property type="entry name" value="Pseudouridine synthase"/>
    <property type="match status" value="1"/>
</dbReference>
<dbReference type="InterPro" id="IPR036986">
    <property type="entry name" value="S4_RNA-bd_sf"/>
</dbReference>
<evidence type="ECO:0000256" key="9">
    <source>
        <dbReference type="ARBA" id="ARBA00033053"/>
    </source>
</evidence>
<dbReference type="InterPro" id="IPR020103">
    <property type="entry name" value="PsdUridine_synth_cat_dom_sf"/>
</dbReference>
<dbReference type="GO" id="GO:0003723">
    <property type="term" value="F:RNA binding"/>
    <property type="evidence" value="ECO:0007669"/>
    <property type="project" value="InterPro"/>
</dbReference>
<feature type="domain" description="Pseudouridine synthase RsuA/RluA-like" evidence="10">
    <location>
        <begin position="99"/>
        <end position="232"/>
    </location>
</feature>
<comment type="function">
    <text evidence="2">Responsible for synthesis of pseudouridine from uracil at positions 955, 2504 and 2580 in 23S ribosomal RNA.</text>
</comment>
<evidence type="ECO:0000256" key="3">
    <source>
        <dbReference type="ARBA" id="ARBA00010876"/>
    </source>
</evidence>
<evidence type="ECO:0000313" key="12">
    <source>
        <dbReference type="Proteomes" id="UP000279470"/>
    </source>
</evidence>
<dbReference type="InterPro" id="IPR050188">
    <property type="entry name" value="RluA_PseudoU_synthase"/>
</dbReference>
<evidence type="ECO:0000256" key="6">
    <source>
        <dbReference type="ARBA" id="ARBA00023235"/>
    </source>
</evidence>
<dbReference type="GO" id="GO:0140098">
    <property type="term" value="F:catalytic activity, acting on RNA"/>
    <property type="evidence" value="ECO:0007669"/>
    <property type="project" value="UniProtKB-ARBA"/>
</dbReference>
<proteinExistence type="inferred from homology"/>
<dbReference type="CDD" id="cd02869">
    <property type="entry name" value="PseudoU_synth_RluA_like"/>
    <property type="match status" value="1"/>
</dbReference>
<dbReference type="GO" id="GO:0000455">
    <property type="term" value="P:enzyme-directed rRNA pseudouridine synthesis"/>
    <property type="evidence" value="ECO:0007669"/>
    <property type="project" value="TreeGrafter"/>
</dbReference>
<dbReference type="Gene3D" id="3.30.2350.10">
    <property type="entry name" value="Pseudouridine synthase"/>
    <property type="match status" value="1"/>
</dbReference>
<sequence>MEIKIFHVEKEDDGLRLDRWFHRNVPNMPFTIVAKLARKGQIRIDSKRVKINSKVIYNQKIRTPIIEYQNQRQISDIKPSNFEDIKNKIFNSIIHEDEHIIALNKPYDLCVQDGSNVKISIDRVLKLSGFKYHIVHRIDKETTGLLIIAKNANIAAKISKLFRDKKINKSYLSVLCGIPKSQQGIIESKINILDKEYDAKTQFKVISEYKNIFSLVKFTPLTGRKHQIRIHSKSINCPILGDNKHFNFKSKQEIQKSDHLHLHSYLLSFNLYNKNYMLKAKIPKHFQQMIEKYFPTHNLENYDK</sequence>
<comment type="similarity">
    <text evidence="3">Belongs to the pseudouridine synthase RluA family.</text>
</comment>
<evidence type="ECO:0000256" key="4">
    <source>
        <dbReference type="ARBA" id="ARBA00012785"/>
    </source>
</evidence>
<evidence type="ECO:0000256" key="2">
    <source>
        <dbReference type="ARBA" id="ARBA00002876"/>
    </source>
</evidence>
<dbReference type="InterPro" id="IPR006145">
    <property type="entry name" value="PsdUridine_synth_RsuA/RluA"/>
</dbReference>
<evidence type="ECO:0000256" key="7">
    <source>
        <dbReference type="ARBA" id="ARBA00030705"/>
    </source>
</evidence>
<comment type="caution">
    <text evidence="11">The sequence shown here is derived from an EMBL/GenBank/DDBJ whole genome shotgun (WGS) entry which is preliminary data.</text>
</comment>
<gene>
    <name evidence="11" type="ORF">EIC27_01955</name>
</gene>
<dbReference type="GO" id="GO:0009982">
    <property type="term" value="F:pseudouridine synthase activity"/>
    <property type="evidence" value="ECO:0007669"/>
    <property type="project" value="InterPro"/>
</dbReference>
<keyword evidence="12" id="KW-1185">Reference proteome</keyword>
<dbReference type="AlphaFoldDB" id="A0A429XSM5"/>
<dbReference type="Pfam" id="PF00849">
    <property type="entry name" value="PseudoU_synth_2"/>
    <property type="match status" value="1"/>
</dbReference>
<dbReference type="EMBL" id="RXFM01000017">
    <property type="protein sequence ID" value="RST70064.1"/>
    <property type="molecule type" value="Genomic_DNA"/>
</dbReference>
<evidence type="ECO:0000259" key="10">
    <source>
        <dbReference type="Pfam" id="PF00849"/>
    </source>
</evidence>
<dbReference type="OrthoDB" id="9807829at2"/>
<organism evidence="11 12">
    <name type="scientific">Candidatus Aquarickettsia rohweri</name>
    <dbReference type="NCBI Taxonomy" id="2602574"/>
    <lineage>
        <taxon>Bacteria</taxon>
        <taxon>Pseudomonadati</taxon>
        <taxon>Pseudomonadota</taxon>
        <taxon>Alphaproteobacteria</taxon>
        <taxon>Rickettsiales</taxon>
        <taxon>Candidatus Midichloriaceae</taxon>
        <taxon>Candidatus Aquarickettsia</taxon>
    </lineage>
</organism>
<accession>A0A429XSM5</accession>
<dbReference type="Gene3D" id="3.10.290.10">
    <property type="entry name" value="RNA-binding S4 domain"/>
    <property type="match status" value="1"/>
</dbReference>
<evidence type="ECO:0000256" key="1">
    <source>
        <dbReference type="ARBA" id="ARBA00000381"/>
    </source>
</evidence>
<reference evidence="12" key="1">
    <citation type="submission" date="2018-11" db="EMBL/GenBank/DDBJ databases">
        <title>Phylogenetic, genomic, and biogeographic characterization of a novel and ubiquitous marine invertebrate-associated Rickettsiales parasite, Candidatus Marinoinvertebrata rohwerii, gen. nov., sp. nov.</title>
        <authorList>
            <person name="Klinges J.G."/>
            <person name="Rosales S.M."/>
            <person name="Mcminds R."/>
            <person name="Shaver E.C."/>
            <person name="Shantz A."/>
            <person name="Peters E.C."/>
            <person name="Burkepile D.E."/>
            <person name="Silliman B.R."/>
            <person name="Vega Thurber R.L."/>
        </authorList>
    </citation>
    <scope>NUCLEOTIDE SEQUENCE [LARGE SCALE GENOMIC DNA]</scope>
    <source>
        <strain evidence="12">a_cerv_44</strain>
    </source>
</reference>
<dbReference type="PANTHER" id="PTHR21600">
    <property type="entry name" value="MITOCHONDRIAL RNA PSEUDOURIDINE SYNTHASE"/>
    <property type="match status" value="1"/>
</dbReference>